<keyword evidence="2" id="KW-1185">Reference proteome</keyword>
<gene>
    <name evidence="1" type="ORF">HHU12_33995</name>
</gene>
<sequence>MIIKDRKLVLEYATRKISETDFISKYPHKLDNNYMVNCFSKVLESKDTKDLEYLFMMLNFIEEKSLCPILCELLVECWHSKHDNIATILQFDVDYPECVDFVVEAIHLECKLWYPSYRESFIKKCTYILAYLETEKALEKLKELSNSSDDLIKKYALDQINEIEN</sequence>
<comment type="caution">
    <text evidence="1">The sequence shown here is derived from an EMBL/GenBank/DDBJ whole genome shotgun (WGS) entry which is preliminary data.</text>
</comment>
<evidence type="ECO:0000313" key="1">
    <source>
        <dbReference type="EMBL" id="NME73016.1"/>
    </source>
</evidence>
<dbReference type="AlphaFoldDB" id="A0A7X9XDL5"/>
<reference evidence="1 2" key="1">
    <citation type="submission" date="2020-04" db="EMBL/GenBank/DDBJ databases">
        <title>Flammeovirga sp. SR4, a novel species isolated from seawater.</title>
        <authorList>
            <person name="Wang X."/>
        </authorList>
    </citation>
    <scope>NUCLEOTIDE SEQUENCE [LARGE SCALE GENOMIC DNA]</scope>
    <source>
        <strain evidence="1 2">ATCC 23126</strain>
    </source>
</reference>
<organism evidence="1 2">
    <name type="scientific">Flammeovirga aprica JL-4</name>
    <dbReference type="NCBI Taxonomy" id="694437"/>
    <lineage>
        <taxon>Bacteria</taxon>
        <taxon>Pseudomonadati</taxon>
        <taxon>Bacteroidota</taxon>
        <taxon>Cytophagia</taxon>
        <taxon>Cytophagales</taxon>
        <taxon>Flammeovirgaceae</taxon>
        <taxon>Flammeovirga</taxon>
    </lineage>
</organism>
<proteinExistence type="predicted"/>
<evidence type="ECO:0000313" key="2">
    <source>
        <dbReference type="Proteomes" id="UP000576082"/>
    </source>
</evidence>
<dbReference type="Proteomes" id="UP000576082">
    <property type="component" value="Unassembled WGS sequence"/>
</dbReference>
<protein>
    <recommendedName>
        <fullName evidence="3">Immunity protein 30 domain-containing protein</fullName>
    </recommendedName>
</protein>
<dbReference type="RefSeq" id="WP_169661159.1">
    <property type="nucleotide sequence ID" value="NZ_JABANE010000297.1"/>
</dbReference>
<accession>A0A7X9XDL5</accession>
<name>A0A7X9XDL5_9BACT</name>
<dbReference type="EMBL" id="JABANE010000297">
    <property type="protein sequence ID" value="NME73016.1"/>
    <property type="molecule type" value="Genomic_DNA"/>
</dbReference>
<evidence type="ECO:0008006" key="3">
    <source>
        <dbReference type="Google" id="ProtNLM"/>
    </source>
</evidence>